<evidence type="ECO:0000313" key="1">
    <source>
        <dbReference type="EMBL" id="CAG8780637.1"/>
    </source>
</evidence>
<gene>
    <name evidence="1" type="ORF">RPERSI_LOCUS17527</name>
</gene>
<name>A0ACA9R7Y5_9GLOM</name>
<organism evidence="1 2">
    <name type="scientific">Racocetra persica</name>
    <dbReference type="NCBI Taxonomy" id="160502"/>
    <lineage>
        <taxon>Eukaryota</taxon>
        <taxon>Fungi</taxon>
        <taxon>Fungi incertae sedis</taxon>
        <taxon>Mucoromycota</taxon>
        <taxon>Glomeromycotina</taxon>
        <taxon>Glomeromycetes</taxon>
        <taxon>Diversisporales</taxon>
        <taxon>Gigasporaceae</taxon>
        <taxon>Racocetra</taxon>
    </lineage>
</organism>
<sequence length="142" mass="16142">TIEIARKAINIAIEKDNSCIFKFLKEYIVQNEHSFIENTTGESSLGQETNIFEEHSELSTISERPSIIVSNPIKKTRKACQNENRVSDLTTICELCGGHDHKKEMHNNKFMKINESDRDTNDKNEWVSSCDSESEAGTDCVE</sequence>
<protein>
    <submittedName>
        <fullName evidence="1">23058_t:CDS:1</fullName>
    </submittedName>
</protein>
<comment type="caution">
    <text evidence="1">The sequence shown here is derived from an EMBL/GenBank/DDBJ whole genome shotgun (WGS) entry which is preliminary data.</text>
</comment>
<accession>A0ACA9R7Y5</accession>
<dbReference type="EMBL" id="CAJVQC010045027">
    <property type="protein sequence ID" value="CAG8780637.1"/>
    <property type="molecule type" value="Genomic_DNA"/>
</dbReference>
<keyword evidence="2" id="KW-1185">Reference proteome</keyword>
<feature type="non-terminal residue" evidence="1">
    <location>
        <position position="1"/>
    </location>
</feature>
<dbReference type="Proteomes" id="UP000789920">
    <property type="component" value="Unassembled WGS sequence"/>
</dbReference>
<reference evidence="1" key="1">
    <citation type="submission" date="2021-06" db="EMBL/GenBank/DDBJ databases">
        <authorList>
            <person name="Kallberg Y."/>
            <person name="Tangrot J."/>
            <person name="Rosling A."/>
        </authorList>
    </citation>
    <scope>NUCLEOTIDE SEQUENCE</scope>
    <source>
        <strain evidence="1">MA461A</strain>
    </source>
</reference>
<proteinExistence type="predicted"/>
<evidence type="ECO:0000313" key="2">
    <source>
        <dbReference type="Proteomes" id="UP000789920"/>
    </source>
</evidence>